<evidence type="ECO:0000313" key="1">
    <source>
        <dbReference type="EMBL" id="KAH7949567.1"/>
    </source>
</evidence>
<proteinExistence type="predicted"/>
<name>A0ACB8CRB9_DERSI</name>
<protein>
    <submittedName>
        <fullName evidence="1">Uncharacterized protein</fullName>
    </submittedName>
</protein>
<sequence length="499" mass="54631">MKFLQLVAVFGFICLAVTTAKHIESIHAICECNEESAAASDEKVSEKPTESDHASSNPIPCPDALLELKAQELGNRSPPGPSILKENGNFKIACKENIVVLPPASSPEKAVILLLTVYFILNLSYAYAFGQFWGLVQAVVKEQARDAEVIGLRKENDDLKNTIKRLVNEMAEIKKLASNASGNGAAVSASETLIPAPVDDSLKQVISSVSFLTDSVRKIQVPLGHHNTGLGALADRIETIEARMASPATVVQPLLREARLKYPTNAATEEPLHCAALTASLSGNISHRGIAPWLQSRVGPARGRGICTLIDKRLTHLTHDLKLVSGRIAYVMVEILLDAPQRNQRRNSVFVLNIYSKPRDSRQHFKIILKKATDLAGPRPLVVVGDFSAPYGPWGYVYDTTKGRNLWQGANEIDLTLVTDKALPTGIGNSVTRGKTPDFTFIKNVKIRFRKFREEPGRARAPTSLEELPANIRVWPFYTKITPTYIATTPTRPAGRAPL</sequence>
<accession>A0ACB8CRB9</accession>
<reference evidence="1" key="1">
    <citation type="submission" date="2020-05" db="EMBL/GenBank/DDBJ databases">
        <title>Large-scale comparative analyses of tick genomes elucidate their genetic diversity and vector capacities.</title>
        <authorList>
            <person name="Jia N."/>
            <person name="Wang J."/>
            <person name="Shi W."/>
            <person name="Du L."/>
            <person name="Sun Y."/>
            <person name="Zhan W."/>
            <person name="Jiang J."/>
            <person name="Wang Q."/>
            <person name="Zhang B."/>
            <person name="Ji P."/>
            <person name="Sakyi L.B."/>
            <person name="Cui X."/>
            <person name="Yuan T."/>
            <person name="Jiang B."/>
            <person name="Yang W."/>
            <person name="Lam T.T.-Y."/>
            <person name="Chang Q."/>
            <person name="Ding S."/>
            <person name="Wang X."/>
            <person name="Zhu J."/>
            <person name="Ruan X."/>
            <person name="Zhao L."/>
            <person name="Wei J."/>
            <person name="Que T."/>
            <person name="Du C."/>
            <person name="Cheng J."/>
            <person name="Dai P."/>
            <person name="Han X."/>
            <person name="Huang E."/>
            <person name="Gao Y."/>
            <person name="Liu J."/>
            <person name="Shao H."/>
            <person name="Ye R."/>
            <person name="Li L."/>
            <person name="Wei W."/>
            <person name="Wang X."/>
            <person name="Wang C."/>
            <person name="Yang T."/>
            <person name="Huo Q."/>
            <person name="Li W."/>
            <person name="Guo W."/>
            <person name="Chen H."/>
            <person name="Zhou L."/>
            <person name="Ni X."/>
            <person name="Tian J."/>
            <person name="Zhou Y."/>
            <person name="Sheng Y."/>
            <person name="Liu T."/>
            <person name="Pan Y."/>
            <person name="Xia L."/>
            <person name="Li J."/>
            <person name="Zhao F."/>
            <person name="Cao W."/>
        </authorList>
    </citation>
    <scope>NUCLEOTIDE SEQUENCE</scope>
    <source>
        <strain evidence="1">Dsil-2018</strain>
    </source>
</reference>
<organism evidence="1 2">
    <name type="scientific">Dermacentor silvarum</name>
    <name type="common">Tick</name>
    <dbReference type="NCBI Taxonomy" id="543639"/>
    <lineage>
        <taxon>Eukaryota</taxon>
        <taxon>Metazoa</taxon>
        <taxon>Ecdysozoa</taxon>
        <taxon>Arthropoda</taxon>
        <taxon>Chelicerata</taxon>
        <taxon>Arachnida</taxon>
        <taxon>Acari</taxon>
        <taxon>Parasitiformes</taxon>
        <taxon>Ixodida</taxon>
        <taxon>Ixodoidea</taxon>
        <taxon>Ixodidae</taxon>
        <taxon>Rhipicephalinae</taxon>
        <taxon>Dermacentor</taxon>
    </lineage>
</organism>
<comment type="caution">
    <text evidence="1">The sequence shown here is derived from an EMBL/GenBank/DDBJ whole genome shotgun (WGS) entry which is preliminary data.</text>
</comment>
<keyword evidence="2" id="KW-1185">Reference proteome</keyword>
<gene>
    <name evidence="1" type="ORF">HPB49_012306</name>
</gene>
<dbReference type="Proteomes" id="UP000821865">
    <property type="component" value="Chromosome 5"/>
</dbReference>
<dbReference type="EMBL" id="CM023474">
    <property type="protein sequence ID" value="KAH7949567.1"/>
    <property type="molecule type" value="Genomic_DNA"/>
</dbReference>
<evidence type="ECO:0000313" key="2">
    <source>
        <dbReference type="Proteomes" id="UP000821865"/>
    </source>
</evidence>